<reference evidence="2" key="1">
    <citation type="journal article" date="2014" name="Front. Microbiol.">
        <title>High frequency of phylogenetically diverse reductive dehalogenase-homologous genes in deep subseafloor sedimentary metagenomes.</title>
        <authorList>
            <person name="Kawai M."/>
            <person name="Futagami T."/>
            <person name="Toyoda A."/>
            <person name="Takaki Y."/>
            <person name="Nishi S."/>
            <person name="Hori S."/>
            <person name="Arai W."/>
            <person name="Tsubouchi T."/>
            <person name="Morono Y."/>
            <person name="Uchiyama I."/>
            <person name="Ito T."/>
            <person name="Fujiyama A."/>
            <person name="Inagaki F."/>
            <person name="Takami H."/>
        </authorList>
    </citation>
    <scope>NUCLEOTIDE SEQUENCE</scope>
    <source>
        <strain evidence="2">Expedition CK06-06</strain>
    </source>
</reference>
<dbReference type="SUPFAM" id="SSF46955">
    <property type="entry name" value="Putative DNA-binding domain"/>
    <property type="match status" value="1"/>
</dbReference>
<evidence type="ECO:0000313" key="2">
    <source>
        <dbReference type="EMBL" id="GAI29711.1"/>
    </source>
</evidence>
<proteinExistence type="predicted"/>
<comment type="caution">
    <text evidence="2">The sequence shown here is derived from an EMBL/GenBank/DDBJ whole genome shotgun (WGS) entry which is preliminary data.</text>
</comment>
<dbReference type="GO" id="GO:0003677">
    <property type="term" value="F:DNA binding"/>
    <property type="evidence" value="ECO:0007669"/>
    <property type="project" value="InterPro"/>
</dbReference>
<dbReference type="AlphaFoldDB" id="X1NHM6"/>
<dbReference type="InterPro" id="IPR010093">
    <property type="entry name" value="SinI_DNA-bd"/>
</dbReference>
<evidence type="ECO:0000259" key="1">
    <source>
        <dbReference type="Pfam" id="PF12728"/>
    </source>
</evidence>
<dbReference type="NCBIfam" id="TIGR01764">
    <property type="entry name" value="excise"/>
    <property type="match status" value="1"/>
</dbReference>
<dbReference type="InterPro" id="IPR041657">
    <property type="entry name" value="HTH_17"/>
</dbReference>
<gene>
    <name evidence="2" type="ORF">S06H3_34406</name>
</gene>
<name>X1NHM6_9ZZZZ</name>
<protein>
    <recommendedName>
        <fullName evidence="1">Helix-turn-helix domain-containing protein</fullName>
    </recommendedName>
</protein>
<feature type="domain" description="Helix-turn-helix" evidence="1">
    <location>
        <begin position="12"/>
        <end position="55"/>
    </location>
</feature>
<dbReference type="EMBL" id="BARV01020651">
    <property type="protein sequence ID" value="GAI29711.1"/>
    <property type="molecule type" value="Genomic_DNA"/>
</dbReference>
<accession>X1NHM6</accession>
<dbReference type="InterPro" id="IPR009061">
    <property type="entry name" value="DNA-bd_dom_put_sf"/>
</dbReference>
<organism evidence="2">
    <name type="scientific">marine sediment metagenome</name>
    <dbReference type="NCBI Taxonomy" id="412755"/>
    <lineage>
        <taxon>unclassified sequences</taxon>
        <taxon>metagenomes</taxon>
        <taxon>ecological metagenomes</taxon>
    </lineage>
</organism>
<feature type="non-terminal residue" evidence="2">
    <location>
        <position position="62"/>
    </location>
</feature>
<sequence length="62" mass="6839">MPKIVVDTSEIYDTNEAAHLLGIGYATLYRWIKGGKLIPLRAGGRTLIPKSEVERQRANSGL</sequence>
<dbReference type="Pfam" id="PF12728">
    <property type="entry name" value="HTH_17"/>
    <property type="match status" value="1"/>
</dbReference>